<accession>A0A935C1L5</accession>
<name>A0A935C1L5_9FIRM</name>
<reference evidence="2" key="1">
    <citation type="submission" date="2021-01" db="EMBL/GenBank/DDBJ databases">
        <title>Genome public.</title>
        <authorList>
            <person name="Liu C."/>
            <person name="Sun Q."/>
        </authorList>
    </citation>
    <scope>NUCLEOTIDE SEQUENCE</scope>
    <source>
        <strain evidence="2">M6</strain>
    </source>
</reference>
<organism evidence="2 3">
    <name type="scientific">Ruminococcus difficilis</name>
    <dbReference type="NCBI Taxonomy" id="2763069"/>
    <lineage>
        <taxon>Bacteria</taxon>
        <taxon>Bacillati</taxon>
        <taxon>Bacillota</taxon>
        <taxon>Clostridia</taxon>
        <taxon>Eubacteriales</taxon>
        <taxon>Oscillospiraceae</taxon>
        <taxon>Ruminococcus</taxon>
    </lineage>
</organism>
<dbReference type="InterPro" id="IPR010982">
    <property type="entry name" value="Lambda_DNA-bd_dom_sf"/>
</dbReference>
<dbReference type="CDD" id="cd00093">
    <property type="entry name" value="HTH_XRE"/>
    <property type="match status" value="1"/>
</dbReference>
<dbReference type="InterPro" id="IPR001387">
    <property type="entry name" value="Cro/C1-type_HTH"/>
</dbReference>
<protein>
    <submittedName>
        <fullName evidence="2">Helix-turn-helix transcriptional regulator</fullName>
    </submittedName>
</protein>
<keyword evidence="3" id="KW-1185">Reference proteome</keyword>
<dbReference type="SUPFAM" id="SSF47413">
    <property type="entry name" value="lambda repressor-like DNA-binding domains"/>
    <property type="match status" value="1"/>
</dbReference>
<dbReference type="PROSITE" id="PS50943">
    <property type="entry name" value="HTH_CROC1"/>
    <property type="match status" value="1"/>
</dbReference>
<sequence length="263" mass="29333">MPLLPGTPGERISDLCNGRHISQKELAKRIGVSAPQLSRIVSGETKTLSSDILIAVAKEFKVSTDYILGLSEVSTRKSYDIFELGFSEGAAKGLVTKAVDMEILNRLLEHKSFPKLTNLIRIYFKDTAKAGIMARNQIINMATAFLSDFVKEHPDKRAEVREDLQFMSAQKLGEHEAEMEKIKSVFLAILRNIKKDIDNGKQPEKTASAAMIQAIQDEIRERDPKTLTKDDVTEIVVNQLGLVAPMSEKTTGLFRKLLKGMMK</sequence>
<dbReference type="Proteomes" id="UP000633365">
    <property type="component" value="Unassembled WGS sequence"/>
</dbReference>
<gene>
    <name evidence="2" type="ORF">JKK62_08930</name>
</gene>
<evidence type="ECO:0000259" key="1">
    <source>
        <dbReference type="PROSITE" id="PS50943"/>
    </source>
</evidence>
<dbReference type="Gene3D" id="1.10.260.40">
    <property type="entry name" value="lambda repressor-like DNA-binding domains"/>
    <property type="match status" value="1"/>
</dbReference>
<comment type="caution">
    <text evidence="2">The sequence shown here is derived from an EMBL/GenBank/DDBJ whole genome shotgun (WGS) entry which is preliminary data.</text>
</comment>
<feature type="domain" description="HTH cro/C1-type" evidence="1">
    <location>
        <begin position="12"/>
        <end position="67"/>
    </location>
</feature>
<evidence type="ECO:0000313" key="2">
    <source>
        <dbReference type="EMBL" id="MBK6088770.1"/>
    </source>
</evidence>
<proteinExistence type="predicted"/>
<dbReference type="GO" id="GO:0003677">
    <property type="term" value="F:DNA binding"/>
    <property type="evidence" value="ECO:0007669"/>
    <property type="project" value="InterPro"/>
</dbReference>
<evidence type="ECO:0000313" key="3">
    <source>
        <dbReference type="Proteomes" id="UP000633365"/>
    </source>
</evidence>
<dbReference type="AlphaFoldDB" id="A0A935C1L5"/>
<dbReference type="Pfam" id="PF01381">
    <property type="entry name" value="HTH_3"/>
    <property type="match status" value="1"/>
</dbReference>
<dbReference type="SMART" id="SM00530">
    <property type="entry name" value="HTH_XRE"/>
    <property type="match status" value="1"/>
</dbReference>
<dbReference type="EMBL" id="JAEQMG010000083">
    <property type="protein sequence ID" value="MBK6088770.1"/>
    <property type="molecule type" value="Genomic_DNA"/>
</dbReference>
<dbReference type="RefSeq" id="WP_201427615.1">
    <property type="nucleotide sequence ID" value="NZ_JAEQMG010000083.1"/>
</dbReference>